<name>A0A1I8HS53_9PLAT</name>
<evidence type="ECO:0000256" key="2">
    <source>
        <dbReference type="ARBA" id="ARBA00022448"/>
    </source>
</evidence>
<evidence type="ECO:0000256" key="7">
    <source>
        <dbReference type="ARBA" id="ARBA00023065"/>
    </source>
</evidence>
<keyword evidence="9 11" id="KW-0739">Sodium transport</keyword>
<keyword evidence="5" id="KW-1133">Transmembrane helix</keyword>
<keyword evidence="6" id="KW-0915">Sodium</keyword>
<evidence type="ECO:0000256" key="1">
    <source>
        <dbReference type="ARBA" id="ARBA00004141"/>
    </source>
</evidence>
<dbReference type="AlphaFoldDB" id="A0A1I8HS53"/>
<keyword evidence="10 11" id="KW-0407">Ion channel</keyword>
<dbReference type="Proteomes" id="UP000095280">
    <property type="component" value="Unplaced"/>
</dbReference>
<evidence type="ECO:0000256" key="8">
    <source>
        <dbReference type="ARBA" id="ARBA00023136"/>
    </source>
</evidence>
<evidence type="ECO:0000256" key="6">
    <source>
        <dbReference type="ARBA" id="ARBA00023053"/>
    </source>
</evidence>
<keyword evidence="7 11" id="KW-0406">Ion transport</keyword>
<evidence type="ECO:0000256" key="4">
    <source>
        <dbReference type="ARBA" id="ARBA00022692"/>
    </source>
</evidence>
<keyword evidence="8" id="KW-0472">Membrane</keyword>
<evidence type="ECO:0000256" key="11">
    <source>
        <dbReference type="RuleBase" id="RU000679"/>
    </source>
</evidence>
<proteinExistence type="inferred from homology"/>
<protein>
    <submittedName>
        <fullName evidence="13">VWFD domain-containing protein</fullName>
    </submittedName>
</protein>
<keyword evidence="12" id="KW-1185">Reference proteome</keyword>
<dbReference type="Pfam" id="PF00858">
    <property type="entry name" value="ASC"/>
    <property type="match status" value="1"/>
</dbReference>
<keyword evidence="3 11" id="KW-0894">Sodium channel</keyword>
<comment type="similarity">
    <text evidence="11">Belongs to the amiloride-sensitive sodium channel (TC 1.A.6) family.</text>
</comment>
<reference evidence="13" key="1">
    <citation type="submission" date="2016-11" db="UniProtKB">
        <authorList>
            <consortium name="WormBaseParasite"/>
        </authorList>
    </citation>
    <scope>IDENTIFICATION</scope>
</reference>
<sequence>MNYSYPGSFEDQSFFSTYQDCVIRRMQTDYKSTCGCLGTHCHCPVTCLTARVCAIGCQRRCYHRVLRRHKTQGVSDKHCPVRCTNVRYRDHTTVTSWPTDVNLASEIVRGYVKDNLDQISGTDLLKDRLQHMYDNPNYTFNEVQSLSVLDLYPMSVKTSVFTESFAYPLRNLFSDLGGI</sequence>
<dbReference type="GO" id="GO:0005272">
    <property type="term" value="F:sodium channel activity"/>
    <property type="evidence" value="ECO:0007669"/>
    <property type="project" value="UniProtKB-KW"/>
</dbReference>
<accession>A0A1I8HS53</accession>
<keyword evidence="4 11" id="KW-0812">Transmembrane</keyword>
<dbReference type="GO" id="GO:0016020">
    <property type="term" value="C:membrane"/>
    <property type="evidence" value="ECO:0007669"/>
    <property type="project" value="UniProtKB-SubCell"/>
</dbReference>
<dbReference type="InterPro" id="IPR001873">
    <property type="entry name" value="ENaC"/>
</dbReference>
<evidence type="ECO:0000256" key="5">
    <source>
        <dbReference type="ARBA" id="ARBA00022989"/>
    </source>
</evidence>
<evidence type="ECO:0000313" key="12">
    <source>
        <dbReference type="Proteomes" id="UP000095280"/>
    </source>
</evidence>
<evidence type="ECO:0000256" key="10">
    <source>
        <dbReference type="ARBA" id="ARBA00023303"/>
    </source>
</evidence>
<keyword evidence="2 11" id="KW-0813">Transport</keyword>
<comment type="subcellular location">
    <subcellularLocation>
        <location evidence="1">Membrane</location>
        <topology evidence="1">Multi-pass membrane protein</topology>
    </subcellularLocation>
</comment>
<evidence type="ECO:0000256" key="9">
    <source>
        <dbReference type="ARBA" id="ARBA00023201"/>
    </source>
</evidence>
<organism evidence="12 13">
    <name type="scientific">Macrostomum lignano</name>
    <dbReference type="NCBI Taxonomy" id="282301"/>
    <lineage>
        <taxon>Eukaryota</taxon>
        <taxon>Metazoa</taxon>
        <taxon>Spiralia</taxon>
        <taxon>Lophotrochozoa</taxon>
        <taxon>Platyhelminthes</taxon>
        <taxon>Rhabditophora</taxon>
        <taxon>Macrostomorpha</taxon>
        <taxon>Macrostomida</taxon>
        <taxon>Macrostomidae</taxon>
        <taxon>Macrostomum</taxon>
    </lineage>
</organism>
<evidence type="ECO:0000313" key="13">
    <source>
        <dbReference type="WBParaSite" id="maker-uti_cns_0007633-snap-gene-0.1-mRNA-1"/>
    </source>
</evidence>
<evidence type="ECO:0000256" key="3">
    <source>
        <dbReference type="ARBA" id="ARBA00022461"/>
    </source>
</evidence>
<dbReference type="WBParaSite" id="maker-uti_cns_0007633-snap-gene-0.1-mRNA-1">
    <property type="protein sequence ID" value="maker-uti_cns_0007633-snap-gene-0.1-mRNA-1"/>
    <property type="gene ID" value="maker-uti_cns_0007633-snap-gene-0.1"/>
</dbReference>